<reference evidence="6 8" key="1">
    <citation type="submission" date="2019-06" db="EMBL/GenBank/DDBJ databases">
        <title>Sequencing the genomes of 1000 actinobacteria strains.</title>
        <authorList>
            <person name="Klenk H.-P."/>
        </authorList>
    </citation>
    <scope>NUCLEOTIDE SEQUENCE [LARGE SCALE GENOMIC DNA]</scope>
    <source>
        <strain evidence="6 8">DSM 42059</strain>
    </source>
</reference>
<proteinExistence type="predicted"/>
<reference evidence="7 9" key="2">
    <citation type="submission" date="2022-10" db="EMBL/GenBank/DDBJ databases">
        <title>The complete genomes of actinobacterial strains from the NBC collection.</title>
        <authorList>
            <person name="Joergensen T.S."/>
            <person name="Alvarez Arevalo M."/>
            <person name="Sterndorff E.B."/>
            <person name="Faurdal D."/>
            <person name="Vuksanovic O."/>
            <person name="Mourched A.-S."/>
            <person name="Charusanti P."/>
            <person name="Shaw S."/>
            <person name="Blin K."/>
            <person name="Weber T."/>
        </authorList>
    </citation>
    <scope>NUCLEOTIDE SEQUENCE [LARGE SCALE GENOMIC DNA]</scope>
    <source>
        <strain evidence="7 9">NBC 01769</strain>
    </source>
</reference>
<dbReference type="Proteomes" id="UP000318186">
    <property type="component" value="Unassembled WGS sequence"/>
</dbReference>
<keyword evidence="1" id="KW-0436">Ligase</keyword>
<evidence type="ECO:0000313" key="6">
    <source>
        <dbReference type="EMBL" id="TWG01834.1"/>
    </source>
</evidence>
<dbReference type="SMART" id="SM01209">
    <property type="entry name" value="GARS_A"/>
    <property type="match status" value="1"/>
</dbReference>
<keyword evidence="2 4" id="KW-0547">Nucleotide-binding</keyword>
<sequence length="426" mass="45212">MPPEAPNSLEHVLVVGPGRDFPARIREAQPGTRTTVICQLDYLGKVRTPGENARVIGVRGDAPDQEWIDLAAAAHALDPFTRIGTFGERDQDHYGVVAEALGLRAHTVETVTLVHDKAAMRTRLREAGVDATACARVADLDELRAFVRANGTPCVVKPVSSSGSAGVTKVSYESELATAFERAADSYLGLSNTGVLVEEFFEGPQFSVEAFSEAGEHQVVAITRKYSDPESFVELGHVSPAELPAEDTEAISDYACSVLDALAVEFGPTHTEIVLGDRGPRLIETHVRMGGDMIPTLTLEATGVDIDDCTARQTLGEKVLPGIRSRLAEPRPEPHSSAIWFASVGAPGTLDEILGLKEASALPGVTEVEPMVRPGAKVGALESSVSRVAYARALATTADEAVEAARAAVATLEFQVRVRSSAPSTI</sequence>
<evidence type="ECO:0000313" key="9">
    <source>
        <dbReference type="Proteomes" id="UP001330827"/>
    </source>
</evidence>
<feature type="domain" description="ATP-grasp" evidence="5">
    <location>
        <begin position="121"/>
        <end position="315"/>
    </location>
</feature>
<gene>
    <name evidence="6" type="ORF">FHX80_11226</name>
    <name evidence="7" type="ORF">OIE64_31775</name>
</gene>
<dbReference type="EMBL" id="CP109114">
    <property type="protein sequence ID" value="WSC16962.1"/>
    <property type="molecule type" value="Genomic_DNA"/>
</dbReference>
<dbReference type="GO" id="GO:0005524">
    <property type="term" value="F:ATP binding"/>
    <property type="evidence" value="ECO:0007669"/>
    <property type="project" value="UniProtKB-UniRule"/>
</dbReference>
<dbReference type="OrthoDB" id="6964321at2"/>
<evidence type="ECO:0000256" key="3">
    <source>
        <dbReference type="ARBA" id="ARBA00022840"/>
    </source>
</evidence>
<dbReference type="Pfam" id="PF13535">
    <property type="entry name" value="ATP-grasp_4"/>
    <property type="match status" value="1"/>
</dbReference>
<dbReference type="Proteomes" id="UP001330827">
    <property type="component" value="Chromosome"/>
</dbReference>
<evidence type="ECO:0000259" key="5">
    <source>
        <dbReference type="PROSITE" id="PS50975"/>
    </source>
</evidence>
<name>A0A561UR54_9ACTN</name>
<dbReference type="PROSITE" id="PS50975">
    <property type="entry name" value="ATP_GRASP"/>
    <property type="match status" value="1"/>
</dbReference>
<keyword evidence="9" id="KW-1185">Reference proteome</keyword>
<dbReference type="EMBL" id="VIWW01000001">
    <property type="protein sequence ID" value="TWG01834.1"/>
    <property type="molecule type" value="Genomic_DNA"/>
</dbReference>
<dbReference type="InterPro" id="IPR052032">
    <property type="entry name" value="ATP-dep_AA_Ligase"/>
</dbReference>
<evidence type="ECO:0000256" key="2">
    <source>
        <dbReference type="ARBA" id="ARBA00022741"/>
    </source>
</evidence>
<dbReference type="GO" id="GO:0016874">
    <property type="term" value="F:ligase activity"/>
    <property type="evidence" value="ECO:0007669"/>
    <property type="project" value="UniProtKB-KW"/>
</dbReference>
<dbReference type="InterPro" id="IPR040570">
    <property type="entry name" value="LAL_C2"/>
</dbReference>
<dbReference type="Pfam" id="PF18603">
    <property type="entry name" value="LAL_C2"/>
    <property type="match status" value="1"/>
</dbReference>
<dbReference type="Gene3D" id="3.30.470.20">
    <property type="entry name" value="ATP-grasp fold, B domain"/>
    <property type="match status" value="1"/>
</dbReference>
<dbReference type="PANTHER" id="PTHR43585">
    <property type="entry name" value="FUMIPYRROLE BIOSYNTHESIS PROTEIN C"/>
    <property type="match status" value="1"/>
</dbReference>
<accession>A0A561UR54</accession>
<dbReference type="SUPFAM" id="SSF56059">
    <property type="entry name" value="Glutathione synthetase ATP-binding domain-like"/>
    <property type="match status" value="1"/>
</dbReference>
<dbReference type="PANTHER" id="PTHR43585:SF2">
    <property type="entry name" value="ATP-GRASP ENZYME FSQD"/>
    <property type="match status" value="1"/>
</dbReference>
<evidence type="ECO:0000313" key="7">
    <source>
        <dbReference type="EMBL" id="WSC16962.1"/>
    </source>
</evidence>
<dbReference type="RefSeq" id="WP_145762363.1">
    <property type="nucleotide sequence ID" value="NZ_CP109114.1"/>
</dbReference>
<evidence type="ECO:0000256" key="4">
    <source>
        <dbReference type="PROSITE-ProRule" id="PRU00409"/>
    </source>
</evidence>
<dbReference type="InterPro" id="IPR011761">
    <property type="entry name" value="ATP-grasp"/>
</dbReference>
<keyword evidence="3 4" id="KW-0067">ATP-binding</keyword>
<dbReference type="AlphaFoldDB" id="A0A561UR54"/>
<dbReference type="GO" id="GO:0046872">
    <property type="term" value="F:metal ion binding"/>
    <property type="evidence" value="ECO:0007669"/>
    <property type="project" value="InterPro"/>
</dbReference>
<evidence type="ECO:0000256" key="1">
    <source>
        <dbReference type="ARBA" id="ARBA00022598"/>
    </source>
</evidence>
<organism evidence="6 8">
    <name type="scientific">Streptomyces brevispora</name>
    <dbReference type="NCBI Taxonomy" id="887462"/>
    <lineage>
        <taxon>Bacteria</taxon>
        <taxon>Bacillati</taxon>
        <taxon>Actinomycetota</taxon>
        <taxon>Actinomycetes</taxon>
        <taxon>Kitasatosporales</taxon>
        <taxon>Streptomycetaceae</taxon>
        <taxon>Streptomyces</taxon>
    </lineage>
</organism>
<protein>
    <submittedName>
        <fullName evidence="6">ATP-grasp domain-containing protein</fullName>
    </submittedName>
</protein>
<evidence type="ECO:0000313" key="8">
    <source>
        <dbReference type="Proteomes" id="UP000318186"/>
    </source>
</evidence>